<dbReference type="EMBL" id="BTSX01000005">
    <property type="protein sequence ID" value="GMS99294.1"/>
    <property type="molecule type" value="Genomic_DNA"/>
</dbReference>
<dbReference type="Proteomes" id="UP001432027">
    <property type="component" value="Unassembled WGS sequence"/>
</dbReference>
<protein>
    <submittedName>
        <fullName evidence="1">Uncharacterized protein</fullName>
    </submittedName>
</protein>
<gene>
    <name evidence="1" type="ORF">PENTCL1PPCAC_21469</name>
</gene>
<feature type="non-terminal residue" evidence="1">
    <location>
        <position position="1"/>
    </location>
</feature>
<proteinExistence type="predicted"/>
<comment type="caution">
    <text evidence="1">The sequence shown here is derived from an EMBL/GenBank/DDBJ whole genome shotgun (WGS) entry which is preliminary data.</text>
</comment>
<name>A0AAV5TZA6_9BILA</name>
<accession>A0AAV5TZA6</accession>
<reference evidence="1" key="1">
    <citation type="submission" date="2023-10" db="EMBL/GenBank/DDBJ databases">
        <title>Genome assembly of Pristionchus species.</title>
        <authorList>
            <person name="Yoshida K."/>
            <person name="Sommer R.J."/>
        </authorList>
    </citation>
    <scope>NUCLEOTIDE SEQUENCE</scope>
    <source>
        <strain evidence="1">RS0144</strain>
    </source>
</reference>
<keyword evidence="2" id="KW-1185">Reference proteome</keyword>
<sequence length="230" mass="26601">RKVWAMKRVVKVMASLIAPHDEEELMRLYLQSAFPNYWRDNSDPTMVKIFEEVANQYEKTESVREELRKRTRKVILSSIANVFGPTKLQTNIPGLSSRKYHNAKLRARSSVPFEAPDRIIRERYRPERVNFFVSFITSPIVSTGLPYGERKVKISDGSSLSISNTIRLHQHADIIRMYRKHMEQIGETSKLLSKSVAYAILKKCSATRRHPLTCVDYYMADGADAFEDID</sequence>
<dbReference type="AlphaFoldDB" id="A0AAV5TZA6"/>
<feature type="non-terminal residue" evidence="1">
    <location>
        <position position="230"/>
    </location>
</feature>
<evidence type="ECO:0000313" key="1">
    <source>
        <dbReference type="EMBL" id="GMS99294.1"/>
    </source>
</evidence>
<evidence type="ECO:0000313" key="2">
    <source>
        <dbReference type="Proteomes" id="UP001432027"/>
    </source>
</evidence>
<organism evidence="1 2">
    <name type="scientific">Pristionchus entomophagus</name>
    <dbReference type="NCBI Taxonomy" id="358040"/>
    <lineage>
        <taxon>Eukaryota</taxon>
        <taxon>Metazoa</taxon>
        <taxon>Ecdysozoa</taxon>
        <taxon>Nematoda</taxon>
        <taxon>Chromadorea</taxon>
        <taxon>Rhabditida</taxon>
        <taxon>Rhabditina</taxon>
        <taxon>Diplogasteromorpha</taxon>
        <taxon>Diplogasteroidea</taxon>
        <taxon>Neodiplogasteridae</taxon>
        <taxon>Pristionchus</taxon>
    </lineage>
</organism>